<accession>I3EFA3</accession>
<feature type="compositionally biased region" description="Basic and acidic residues" evidence="1">
    <location>
        <begin position="1"/>
        <end position="14"/>
    </location>
</feature>
<evidence type="ECO:0000313" key="3">
    <source>
        <dbReference type="Proteomes" id="UP000002872"/>
    </source>
</evidence>
<evidence type="ECO:0000256" key="1">
    <source>
        <dbReference type="SAM" id="MobiDB-lite"/>
    </source>
</evidence>
<dbReference type="InParanoid" id="I3EFA3"/>
<evidence type="ECO:0008006" key="4">
    <source>
        <dbReference type="Google" id="ProtNLM"/>
    </source>
</evidence>
<feature type="region of interest" description="Disordered" evidence="1">
    <location>
        <begin position="1"/>
        <end position="20"/>
    </location>
</feature>
<proteinExistence type="predicted"/>
<dbReference type="VEuPathDB" id="MicrosporidiaDB:NEQG_01972"/>
<feature type="region of interest" description="Disordered" evidence="1">
    <location>
        <begin position="331"/>
        <end position="372"/>
    </location>
</feature>
<organism evidence="2 3">
    <name type="scientific">Nematocida parisii (strain ERTm3)</name>
    <name type="common">Nematode killer fungus</name>
    <dbReference type="NCBI Taxonomy" id="935791"/>
    <lineage>
        <taxon>Eukaryota</taxon>
        <taxon>Fungi</taxon>
        <taxon>Fungi incertae sedis</taxon>
        <taxon>Microsporidia</taxon>
        <taxon>Nematocida</taxon>
    </lineage>
</organism>
<dbReference type="EMBL" id="GL870880">
    <property type="protein sequence ID" value="EIJ87900.1"/>
    <property type="molecule type" value="Genomic_DNA"/>
</dbReference>
<dbReference type="InterPro" id="IPR011044">
    <property type="entry name" value="Quino_amine_DH_bsu"/>
</dbReference>
<dbReference type="HOGENOM" id="CLU_744126_0_0_1"/>
<dbReference type="OrthoDB" id="2186484at2759"/>
<name>I3EFA3_NEMP3</name>
<evidence type="ECO:0000313" key="2">
    <source>
        <dbReference type="EMBL" id="EIJ87900.1"/>
    </source>
</evidence>
<dbReference type="Gene3D" id="2.130.10.10">
    <property type="entry name" value="YVTN repeat-like/Quinoprotein amine dehydrogenase"/>
    <property type="match status" value="1"/>
</dbReference>
<dbReference type="SUPFAM" id="SSF50969">
    <property type="entry name" value="YVTN repeat-like/Quinoprotein amine dehydrogenase"/>
    <property type="match status" value="1"/>
</dbReference>
<gene>
    <name evidence="2" type="ORF">NEQG_01972</name>
</gene>
<dbReference type="Proteomes" id="UP000002872">
    <property type="component" value="Unassembled WGS sequence"/>
</dbReference>
<protein>
    <recommendedName>
        <fullName evidence="4">CNH domain-containing protein</fullName>
    </recommendedName>
</protein>
<dbReference type="OMA" id="IGFWHPE"/>
<keyword evidence="3" id="KW-1185">Reference proteome</keyword>
<feature type="compositionally biased region" description="Polar residues" evidence="1">
    <location>
        <begin position="342"/>
        <end position="372"/>
    </location>
</feature>
<dbReference type="AlphaFoldDB" id="I3EFA3"/>
<reference evidence="2" key="1">
    <citation type="submission" date="2011-01" db="EMBL/GenBank/DDBJ databases">
        <title>The Genome Sequence of Nematocida parisii strain ERTm3.</title>
        <authorList>
            <consortium name="The Broad Institute Genome Sequencing Platform"/>
            <consortium name="The Broad Institute Genome Sequencing Center for Infectious Disease"/>
            <person name="Cuomo C."/>
            <person name="Troemel E."/>
            <person name="Young S.K."/>
            <person name="Zeng Q."/>
            <person name="Gargeya S."/>
            <person name="Fitzgerald M."/>
            <person name="Haas B."/>
            <person name="Abouelleil A."/>
            <person name="Alvarado L."/>
            <person name="Arachchi H.M."/>
            <person name="Berlin A."/>
            <person name="Chapman S.B."/>
            <person name="Gearin G."/>
            <person name="Goldberg J."/>
            <person name="Griggs A."/>
            <person name="Gujja S."/>
            <person name="Hansen M."/>
            <person name="Heiman D."/>
            <person name="Howarth C."/>
            <person name="Larimer J."/>
            <person name="Lui A."/>
            <person name="MacDonald P.J.P."/>
            <person name="McCowen C."/>
            <person name="Montmayeur A."/>
            <person name="Murphy C."/>
            <person name="Neiman D."/>
            <person name="Pearson M."/>
            <person name="Priest M."/>
            <person name="Roberts A."/>
            <person name="Saif S."/>
            <person name="Shea T."/>
            <person name="Sisk P."/>
            <person name="Stolte C."/>
            <person name="Sykes S."/>
            <person name="Wortman J."/>
            <person name="Nusbaum C."/>
            <person name="Birren B."/>
        </authorList>
    </citation>
    <scope>NUCLEOTIDE SEQUENCE</scope>
    <source>
        <strain evidence="2">ERTm3</strain>
    </source>
</reference>
<sequence length="372" mass="42196">MEFRVKEENTHRNNEGQGQDTNTIMEVLNGAVLICKGYSQNKWVLHKKYKSFAVNEHLFKRGAFIGYTEEESLCLVRYVKGREDTIISQVESYAIFGTVIFYILGKTVIKIDITTGDKKVLIDNNENIGISKILLCESTLLIISDKVIHKLEVNTNIYTKLRLKVSLDHKTGEVVKLKDKIHLVVSCMKGNVYVFDSHKMEIIRSMKYFGARINAIGFWHPESTVLFILTVAGELLDVDYLNNRVLKRHSFPVDDYTRAVSINGKSIAFISTSKITVYSPYNSSIRTIYRSCMEGRSDYSYISIITTSIQNDPEKKPLNLQISGNITDFKSNPSSIPEIHKSTNSSSQNRLTPEYTHTVTSAKSTDSNQCTD</sequence>
<dbReference type="InterPro" id="IPR015943">
    <property type="entry name" value="WD40/YVTN_repeat-like_dom_sf"/>
</dbReference>